<accession>A0ABQ8VK93</accession>
<organism evidence="1 2">
    <name type="scientific">Lentinula lateritia</name>
    <dbReference type="NCBI Taxonomy" id="40482"/>
    <lineage>
        <taxon>Eukaryota</taxon>
        <taxon>Fungi</taxon>
        <taxon>Dikarya</taxon>
        <taxon>Basidiomycota</taxon>
        <taxon>Agaricomycotina</taxon>
        <taxon>Agaricomycetes</taxon>
        <taxon>Agaricomycetidae</taxon>
        <taxon>Agaricales</taxon>
        <taxon>Marasmiineae</taxon>
        <taxon>Omphalotaceae</taxon>
        <taxon>Lentinula</taxon>
    </lineage>
</organism>
<evidence type="ECO:0000313" key="2">
    <source>
        <dbReference type="Proteomes" id="UP001150217"/>
    </source>
</evidence>
<gene>
    <name evidence="1" type="ORF">C8R41DRAFT_824961</name>
</gene>
<dbReference type="Proteomes" id="UP001150217">
    <property type="component" value="Unassembled WGS sequence"/>
</dbReference>
<reference evidence="1" key="1">
    <citation type="submission" date="2022-08" db="EMBL/GenBank/DDBJ databases">
        <title>A Global Phylogenomic Analysis of the Shiitake Genus Lentinula.</title>
        <authorList>
            <consortium name="DOE Joint Genome Institute"/>
            <person name="Sierra-Patev S."/>
            <person name="Min B."/>
            <person name="Naranjo-Ortiz M."/>
            <person name="Looney B."/>
            <person name="Konkel Z."/>
            <person name="Slot J.C."/>
            <person name="Sakamoto Y."/>
            <person name="Steenwyk J.L."/>
            <person name="Rokas A."/>
            <person name="Carro J."/>
            <person name="Camarero S."/>
            <person name="Ferreira P."/>
            <person name="Molpeceres G."/>
            <person name="Ruiz-Duenas F.J."/>
            <person name="Serrano A."/>
            <person name="Henrissat B."/>
            <person name="Drula E."/>
            <person name="Hughes K.W."/>
            <person name="Mata J.L."/>
            <person name="Ishikawa N.K."/>
            <person name="Vargas-Isla R."/>
            <person name="Ushijima S."/>
            <person name="Smith C.A."/>
            <person name="Ahrendt S."/>
            <person name="Andreopoulos W."/>
            <person name="He G."/>
            <person name="Labutti K."/>
            <person name="Lipzen A."/>
            <person name="Ng V."/>
            <person name="Riley R."/>
            <person name="Sandor L."/>
            <person name="Barry K."/>
            <person name="Martinez A.T."/>
            <person name="Xiao Y."/>
            <person name="Gibbons J.G."/>
            <person name="Terashima K."/>
            <person name="Grigoriev I.V."/>
            <person name="Hibbett D.S."/>
        </authorList>
    </citation>
    <scope>NUCLEOTIDE SEQUENCE</scope>
    <source>
        <strain evidence="1">RHP3577 ss4</strain>
    </source>
</reference>
<comment type="caution">
    <text evidence="1">The sequence shown here is derived from an EMBL/GenBank/DDBJ whole genome shotgun (WGS) entry which is preliminary data.</text>
</comment>
<name>A0ABQ8VK93_9AGAR</name>
<protein>
    <submittedName>
        <fullName evidence="1">Uncharacterized protein</fullName>
    </submittedName>
</protein>
<proteinExistence type="predicted"/>
<evidence type="ECO:0000313" key="1">
    <source>
        <dbReference type="EMBL" id="KAJ4496839.1"/>
    </source>
</evidence>
<sequence length="164" mass="18468">MPDFINLASETEHNSRGVGEVKTFWSYPTATYNTIFLGNMVDDDGNFVSWRVGKGLVPKMIKQIWGEVVMFNSRFGFWTNGHIVFLFVRTSPHDLTFSHARLWTDPHVFLGLVGLSMACVHASLCPNQQAEQALVDHLCPPQIRRCRNSPPRSALHPGQPHPLA</sequence>
<dbReference type="EMBL" id="JANVFT010000025">
    <property type="protein sequence ID" value="KAJ4496839.1"/>
    <property type="molecule type" value="Genomic_DNA"/>
</dbReference>
<keyword evidence="2" id="KW-1185">Reference proteome</keyword>